<evidence type="ECO:0000313" key="2">
    <source>
        <dbReference type="Proteomes" id="UP001523392"/>
    </source>
</evidence>
<keyword evidence="2" id="KW-1185">Reference proteome</keyword>
<gene>
    <name evidence="1" type="ORF">JYK14_26885</name>
</gene>
<protein>
    <submittedName>
        <fullName evidence="1">Uncharacterized protein</fullName>
    </submittedName>
</protein>
<comment type="caution">
    <text evidence="1">The sequence shown here is derived from an EMBL/GenBank/DDBJ whole genome shotgun (WGS) entry which is preliminary data.</text>
</comment>
<dbReference type="Proteomes" id="UP001523392">
    <property type="component" value="Unassembled WGS sequence"/>
</dbReference>
<organism evidence="1 2">
    <name type="scientific">Siccirubricoccus soli</name>
    <dbReference type="NCBI Taxonomy" id="2899147"/>
    <lineage>
        <taxon>Bacteria</taxon>
        <taxon>Pseudomonadati</taxon>
        <taxon>Pseudomonadota</taxon>
        <taxon>Alphaproteobacteria</taxon>
        <taxon>Acetobacterales</taxon>
        <taxon>Roseomonadaceae</taxon>
        <taxon>Siccirubricoccus</taxon>
    </lineage>
</organism>
<sequence>MRRDQERAAAFARLQHLVTQGAESGISVRSLEEVLEEAHRQARRPPG</sequence>
<accession>A0ABT1DCV4</accession>
<dbReference type="EMBL" id="JAFIRR010000226">
    <property type="protein sequence ID" value="MCO6419763.1"/>
    <property type="molecule type" value="Genomic_DNA"/>
</dbReference>
<name>A0ABT1DCV4_9PROT</name>
<proteinExistence type="predicted"/>
<reference evidence="1 2" key="1">
    <citation type="submission" date="2021-12" db="EMBL/GenBank/DDBJ databases">
        <title>Siccirubricoccus leaddurans sp. nov., a high concentration Zn2+ tolerance bacterium.</title>
        <authorList>
            <person name="Cao Y."/>
        </authorList>
    </citation>
    <scope>NUCLEOTIDE SEQUENCE [LARGE SCALE GENOMIC DNA]</scope>
    <source>
        <strain evidence="1 2">KC 17139</strain>
    </source>
</reference>
<evidence type="ECO:0000313" key="1">
    <source>
        <dbReference type="EMBL" id="MCO6419763.1"/>
    </source>
</evidence>